<dbReference type="Proteomes" id="UP001055453">
    <property type="component" value="Chromosome"/>
</dbReference>
<sequence>MNLSGKLTTAVLILKTMTASSPTILALDFDGVICDGLIEYFEVAWHTYCEIWSSANDTPPDDLALRFYRLRPVIETGWEMPVLIKALVNGIPDENILHEWATIAPQLLLDDKLQAREIAAKLDQQRDEWITKDLGGWLSLHRFYPGVVEKIKLTLDSGVKLYIVTTKEGRFVQQLLQQEGVNLPPEAIFGKEVKRPKYEILRQLIQSAGDKAVSLWFVEDRLKALQLVQQQADLEDVKLFLADWGYNTQAEREVAQNDPRIQLLSLSQFAKDFSAWF</sequence>
<organism evidence="1 2">
    <name type="scientific">Nostoc cf. commune SO-36</name>
    <dbReference type="NCBI Taxonomy" id="449208"/>
    <lineage>
        <taxon>Bacteria</taxon>
        <taxon>Bacillati</taxon>
        <taxon>Cyanobacteriota</taxon>
        <taxon>Cyanophyceae</taxon>
        <taxon>Nostocales</taxon>
        <taxon>Nostocaceae</taxon>
        <taxon>Nostoc</taxon>
    </lineage>
</organism>
<dbReference type="SUPFAM" id="SSF56784">
    <property type="entry name" value="HAD-like"/>
    <property type="match status" value="1"/>
</dbReference>
<dbReference type="PANTHER" id="PTHR43434:SF21">
    <property type="entry name" value="SLL0295 PROTEIN"/>
    <property type="match status" value="1"/>
</dbReference>
<dbReference type="InterPro" id="IPR036412">
    <property type="entry name" value="HAD-like_sf"/>
</dbReference>
<dbReference type="PANTHER" id="PTHR43434">
    <property type="entry name" value="PHOSPHOGLYCOLATE PHOSPHATASE"/>
    <property type="match status" value="1"/>
</dbReference>
<reference evidence="1" key="1">
    <citation type="submission" date="2022-04" db="EMBL/GenBank/DDBJ databases">
        <title>Complete genome sequence of a cyanobacterium, Nostoc sp. SO-36, isolated in Antarctica.</title>
        <authorList>
            <person name="Kanesaki Y."/>
            <person name="Effendi D."/>
            <person name="Sakamoto T."/>
            <person name="Ohtani S."/>
            <person name="Awai K."/>
        </authorList>
    </citation>
    <scope>NUCLEOTIDE SEQUENCE</scope>
    <source>
        <strain evidence="1">SO-36</strain>
    </source>
</reference>
<evidence type="ECO:0000313" key="2">
    <source>
        <dbReference type="Proteomes" id="UP001055453"/>
    </source>
</evidence>
<evidence type="ECO:0000313" key="1">
    <source>
        <dbReference type="EMBL" id="BDI16171.1"/>
    </source>
</evidence>
<gene>
    <name evidence="1" type="ORF">ANSO36C_19730</name>
</gene>
<keyword evidence="2" id="KW-1185">Reference proteome</keyword>
<dbReference type="Gene3D" id="3.40.50.1000">
    <property type="entry name" value="HAD superfamily/HAD-like"/>
    <property type="match status" value="1"/>
</dbReference>
<dbReference type="EMBL" id="AP025732">
    <property type="protein sequence ID" value="BDI16171.1"/>
    <property type="molecule type" value="Genomic_DNA"/>
</dbReference>
<dbReference type="InterPro" id="IPR050155">
    <property type="entry name" value="HAD-like_hydrolase_sf"/>
</dbReference>
<dbReference type="InterPro" id="IPR023214">
    <property type="entry name" value="HAD_sf"/>
</dbReference>
<proteinExistence type="predicted"/>
<name>A0ABM7YZN4_NOSCO</name>
<accession>A0ABM7YZN4</accession>
<protein>
    <submittedName>
        <fullName evidence="1">Haloacid dehalogenase</fullName>
    </submittedName>
</protein>